<feature type="compositionally biased region" description="Pro residues" evidence="4">
    <location>
        <begin position="353"/>
        <end position="369"/>
    </location>
</feature>
<evidence type="ECO:0000313" key="7">
    <source>
        <dbReference type="Proteomes" id="UP000835052"/>
    </source>
</evidence>
<name>A0A8S1HI27_9PELO</name>
<dbReference type="SUPFAM" id="SSF48371">
    <property type="entry name" value="ARM repeat"/>
    <property type="match status" value="1"/>
</dbReference>
<organism evidence="6 7">
    <name type="scientific">Caenorhabditis auriculariae</name>
    <dbReference type="NCBI Taxonomy" id="2777116"/>
    <lineage>
        <taxon>Eukaryota</taxon>
        <taxon>Metazoa</taxon>
        <taxon>Ecdysozoa</taxon>
        <taxon>Nematoda</taxon>
        <taxon>Chromadorea</taxon>
        <taxon>Rhabditida</taxon>
        <taxon>Rhabditina</taxon>
        <taxon>Rhabditomorpha</taxon>
        <taxon>Rhabditoidea</taxon>
        <taxon>Rhabditidae</taxon>
        <taxon>Peloderinae</taxon>
        <taxon>Caenorhabditis</taxon>
    </lineage>
</organism>
<dbReference type="EMBL" id="CAJGYM010000049">
    <property type="protein sequence ID" value="CAD6194905.1"/>
    <property type="molecule type" value="Genomic_DNA"/>
</dbReference>
<dbReference type="Gene3D" id="1.25.10.10">
    <property type="entry name" value="Leucine-rich Repeat Variant"/>
    <property type="match status" value="1"/>
</dbReference>
<feature type="compositionally biased region" description="Basic and acidic residues" evidence="4">
    <location>
        <begin position="19"/>
        <end position="33"/>
    </location>
</feature>
<accession>A0A8S1HI27</accession>
<dbReference type="AlphaFoldDB" id="A0A8S1HI27"/>
<dbReference type="InterPro" id="IPR045110">
    <property type="entry name" value="XMAP215"/>
</dbReference>
<evidence type="ECO:0000256" key="2">
    <source>
        <dbReference type="ARBA" id="ARBA00022490"/>
    </source>
</evidence>
<dbReference type="PANTHER" id="PTHR12609">
    <property type="entry name" value="MICROTUBULE ASSOCIATED PROTEIN XMAP215"/>
    <property type="match status" value="1"/>
</dbReference>
<dbReference type="GO" id="GO:0046785">
    <property type="term" value="P:microtubule polymerization"/>
    <property type="evidence" value="ECO:0007669"/>
    <property type="project" value="InterPro"/>
</dbReference>
<dbReference type="GO" id="GO:0030951">
    <property type="term" value="P:establishment or maintenance of microtubule cytoskeleton polarity"/>
    <property type="evidence" value="ECO:0007669"/>
    <property type="project" value="InterPro"/>
</dbReference>
<dbReference type="InterPro" id="IPR016024">
    <property type="entry name" value="ARM-type_fold"/>
</dbReference>
<dbReference type="InterPro" id="IPR034085">
    <property type="entry name" value="TOG"/>
</dbReference>
<evidence type="ECO:0000256" key="1">
    <source>
        <dbReference type="ARBA" id="ARBA00004245"/>
    </source>
</evidence>
<reference evidence="6" key="1">
    <citation type="submission" date="2020-10" db="EMBL/GenBank/DDBJ databases">
        <authorList>
            <person name="Kikuchi T."/>
        </authorList>
    </citation>
    <scope>NUCLEOTIDE SEQUENCE</scope>
    <source>
        <strain evidence="6">NKZ352</strain>
    </source>
</reference>
<dbReference type="Proteomes" id="UP000835052">
    <property type="component" value="Unassembled WGS sequence"/>
</dbReference>
<evidence type="ECO:0000313" key="6">
    <source>
        <dbReference type="EMBL" id="CAD6194905.1"/>
    </source>
</evidence>
<keyword evidence="7" id="KW-1185">Reference proteome</keyword>
<dbReference type="InterPro" id="IPR011989">
    <property type="entry name" value="ARM-like"/>
</dbReference>
<dbReference type="Pfam" id="PF21041">
    <property type="entry name" value="XMAP215_CLASP_TOG"/>
    <property type="match status" value="1"/>
</dbReference>
<dbReference type="GO" id="GO:0051010">
    <property type="term" value="F:microtubule plus-end binding"/>
    <property type="evidence" value="ECO:0007669"/>
    <property type="project" value="InterPro"/>
</dbReference>
<feature type="region of interest" description="Disordered" evidence="4">
    <location>
        <begin position="571"/>
        <end position="615"/>
    </location>
</feature>
<feature type="domain" description="TOG" evidence="5">
    <location>
        <begin position="71"/>
        <end position="312"/>
    </location>
</feature>
<dbReference type="GO" id="GO:0005856">
    <property type="term" value="C:cytoskeleton"/>
    <property type="evidence" value="ECO:0007669"/>
    <property type="project" value="UniProtKB-SubCell"/>
</dbReference>
<feature type="compositionally biased region" description="Low complexity" evidence="4">
    <location>
        <begin position="329"/>
        <end position="352"/>
    </location>
</feature>
<comment type="caution">
    <text evidence="6">The sequence shown here is derived from an EMBL/GenBank/DDBJ whole genome shotgun (WGS) entry which is preliminary data.</text>
</comment>
<dbReference type="SMART" id="SM01349">
    <property type="entry name" value="TOG"/>
    <property type="match status" value="1"/>
</dbReference>
<dbReference type="OrthoDB" id="205662at2759"/>
<keyword evidence="2" id="KW-0963">Cytoplasm</keyword>
<keyword evidence="3" id="KW-0206">Cytoskeleton</keyword>
<dbReference type="GO" id="GO:0061863">
    <property type="term" value="F:microtubule plus end polymerase"/>
    <property type="evidence" value="ECO:0007669"/>
    <property type="project" value="InterPro"/>
</dbReference>
<evidence type="ECO:0000259" key="5">
    <source>
        <dbReference type="SMART" id="SM01349"/>
    </source>
</evidence>
<gene>
    <name evidence="6" type="ORF">CAUJ_LOCUS10824</name>
</gene>
<evidence type="ECO:0000256" key="3">
    <source>
        <dbReference type="ARBA" id="ARBA00023212"/>
    </source>
</evidence>
<protein>
    <recommendedName>
        <fullName evidence="5">TOG domain-containing protein</fullName>
    </recommendedName>
</protein>
<dbReference type="InterPro" id="IPR048491">
    <property type="entry name" value="XMAP215_CLASP_TOG"/>
</dbReference>
<dbReference type="GO" id="GO:0007051">
    <property type="term" value="P:spindle organization"/>
    <property type="evidence" value="ECO:0007669"/>
    <property type="project" value="InterPro"/>
</dbReference>
<feature type="region of interest" description="Disordered" evidence="4">
    <location>
        <begin position="19"/>
        <end position="58"/>
    </location>
</feature>
<proteinExistence type="predicted"/>
<feature type="region of interest" description="Disordered" evidence="4">
    <location>
        <begin position="319"/>
        <end position="373"/>
    </location>
</feature>
<feature type="compositionally biased region" description="Low complexity" evidence="4">
    <location>
        <begin position="604"/>
        <end position="615"/>
    </location>
</feature>
<feature type="region of interest" description="Disordered" evidence="4">
    <location>
        <begin position="385"/>
        <end position="448"/>
    </location>
</feature>
<comment type="subcellular location">
    <subcellularLocation>
        <location evidence="1">Cytoplasm</location>
        <location evidence="1">Cytoskeleton</location>
    </subcellularLocation>
</comment>
<sequence length="615" mass="65441">MNFKKSKFRPFQIEQYEKQAREEWEAENAEKAKARPAQTGATGDEAQEENGEETASGASQIVTSTAIDPWTLLDPVDVTANVPKTVETQLVDKNWKERLEGCETLKKAVDAVGRCEISERTREIAVVLVKIIEKDVNVNVASCAAEVLAGLAVKARFSFSPIAIRLFPVSFDKLKDKKQVLRDALNSLIDSAATTTTLTNYTEALSAALTGKNPQTRAQTAAFLARVIAKNDSTTMDIDGLKALIEAVSKAANDADKDVREETLRIVAATSKCVGDKIAQRLFSEIFEDKLKADRIPQMVEELEKTYGKIASEEMKRLAENSGVGGGPAPSKKPTSAAAPVKKAVPSAAVAPRPRPAPPAARPAPPKPAVAPFVARPAPPKPVVAAARSVQVRPKPAPTPVRTASSSSMKPLPRVAGLSSKPIVTPNVVQRPTSAPKPALSRPTSASRPAFVARPAPKFAAITSKINNVGTSISSSRPAPNVVKNSTLEGATQRASSAAATTRYNRPNVVTTTTTTTVKTMADDGIIKRQPLKIAPAPAGAAPTRSALPTGVRLPSARQHSLTKFDPQLKRSLSNLTGIPKPISRTPSQQKVGQPFPDLKLNKLKLSNGSLGPIE</sequence>
<evidence type="ECO:0000256" key="4">
    <source>
        <dbReference type="SAM" id="MobiDB-lite"/>
    </source>
</evidence>